<sequence>MPHGHSLERRFQRLAAQQQRKQHHLRNAHFIENRRGAAVTETLITIKQKARALWSSLTHLLLHLAHRPPRRANKATVDSSTNTPLQQPTPVEQQPQPLPRSTPRPAAPPHHLIEEGPHTSIAYRELNERLNQVVVHDQIPNKSFGSLLLKGGEV</sequence>
<dbReference type="EMBL" id="GL445674">
    <property type="protein sequence ID" value="EFN89254.1"/>
    <property type="molecule type" value="Genomic_DNA"/>
</dbReference>
<keyword evidence="3" id="KW-1185">Reference proteome</keyword>
<accession>E2B4X6</accession>
<organism evidence="3">
    <name type="scientific">Harpegnathos saltator</name>
    <name type="common">Jerdon's jumping ant</name>
    <dbReference type="NCBI Taxonomy" id="610380"/>
    <lineage>
        <taxon>Eukaryota</taxon>
        <taxon>Metazoa</taxon>
        <taxon>Ecdysozoa</taxon>
        <taxon>Arthropoda</taxon>
        <taxon>Hexapoda</taxon>
        <taxon>Insecta</taxon>
        <taxon>Pterygota</taxon>
        <taxon>Neoptera</taxon>
        <taxon>Endopterygota</taxon>
        <taxon>Hymenoptera</taxon>
        <taxon>Apocrita</taxon>
        <taxon>Aculeata</taxon>
        <taxon>Formicoidea</taxon>
        <taxon>Formicidae</taxon>
        <taxon>Ponerinae</taxon>
        <taxon>Ponerini</taxon>
        <taxon>Harpegnathos</taxon>
    </lineage>
</organism>
<dbReference type="InParanoid" id="E2B4X6"/>
<name>E2B4X6_HARSA</name>
<dbReference type="Proteomes" id="UP000008237">
    <property type="component" value="Unassembled WGS sequence"/>
</dbReference>
<feature type="region of interest" description="Disordered" evidence="1">
    <location>
        <begin position="65"/>
        <end position="114"/>
    </location>
</feature>
<evidence type="ECO:0000313" key="3">
    <source>
        <dbReference type="Proteomes" id="UP000008237"/>
    </source>
</evidence>
<feature type="compositionally biased region" description="Pro residues" evidence="1">
    <location>
        <begin position="96"/>
        <end position="108"/>
    </location>
</feature>
<gene>
    <name evidence="2" type="ORF">EAI_04449</name>
</gene>
<proteinExistence type="predicted"/>
<protein>
    <submittedName>
        <fullName evidence="2">Uncharacterized protein</fullName>
    </submittedName>
</protein>
<evidence type="ECO:0000313" key="2">
    <source>
        <dbReference type="EMBL" id="EFN89254.1"/>
    </source>
</evidence>
<reference evidence="2 3" key="1">
    <citation type="journal article" date="2010" name="Science">
        <title>Genomic comparison of the ants Camponotus floridanus and Harpegnathos saltator.</title>
        <authorList>
            <person name="Bonasio R."/>
            <person name="Zhang G."/>
            <person name="Ye C."/>
            <person name="Mutti N.S."/>
            <person name="Fang X."/>
            <person name="Qin N."/>
            <person name="Donahue G."/>
            <person name="Yang P."/>
            <person name="Li Q."/>
            <person name="Li C."/>
            <person name="Zhang P."/>
            <person name="Huang Z."/>
            <person name="Berger S.L."/>
            <person name="Reinberg D."/>
            <person name="Wang J."/>
            <person name="Liebig J."/>
        </authorList>
    </citation>
    <scope>NUCLEOTIDE SEQUENCE [LARGE SCALE GENOMIC DNA]</scope>
    <source>
        <strain evidence="2 3">R22 G/1</strain>
    </source>
</reference>
<feature type="compositionally biased region" description="Low complexity" evidence="1">
    <location>
        <begin position="83"/>
        <end position="95"/>
    </location>
</feature>
<dbReference type="AlphaFoldDB" id="E2B4X6"/>
<evidence type="ECO:0000256" key="1">
    <source>
        <dbReference type="SAM" id="MobiDB-lite"/>
    </source>
</evidence>